<name>A0ABS5HKQ1_9BACT</name>
<sequence>MRVRNMMLMMVMLANLNGCNYFGSSYENFKYFRNIYSSKHNNRTIVKKYSERREIYDENRYIYKFQGKSDPRCIYGYLTNRDDKPEVVQEWIILSGKEYCKERPNWFIFKD</sequence>
<keyword evidence="2" id="KW-1185">Reference proteome</keyword>
<dbReference type="RefSeq" id="WP_212142478.1">
    <property type="nucleotide sequence ID" value="NZ_JAGSSW010000011.1"/>
</dbReference>
<comment type="caution">
    <text evidence="1">The sequence shown here is derived from an EMBL/GenBank/DDBJ whole genome shotgun (WGS) entry which is preliminary data.</text>
</comment>
<proteinExistence type="predicted"/>
<reference evidence="1 2" key="1">
    <citation type="submission" date="2021-04" db="EMBL/GenBank/DDBJ databases">
        <title>Molecular and phenotypic characterization and identification of bacterial isolates recovered from the Anatolian ground squirrels (Spermophilus xanthoprymnus) and which have the potential to form a new species in the Campylobacter genus.</title>
        <authorList>
            <person name="Aydin F."/>
            <person name="Abay S."/>
            <person name="Kayman T."/>
            <person name="Karakaya E."/>
            <person name="Mustak H.K."/>
            <person name="Mustak I.B."/>
            <person name="Bilgin N."/>
            <person name="Duzler A."/>
            <person name="Sahin O."/>
            <person name="Guran O."/>
            <person name="Saticioglu I.B."/>
        </authorList>
    </citation>
    <scope>NUCLEOTIDE SEQUENCE [LARGE SCALE GENOMIC DNA]</scope>
    <source>
        <strain evidence="2">faydin-G24</strain>
    </source>
</reference>
<dbReference type="Proteomes" id="UP000682951">
    <property type="component" value="Unassembled WGS sequence"/>
</dbReference>
<evidence type="ECO:0000313" key="1">
    <source>
        <dbReference type="EMBL" id="MBR8464686.1"/>
    </source>
</evidence>
<protein>
    <recommendedName>
        <fullName evidence="3">Lipoprotein</fullName>
    </recommendedName>
</protein>
<dbReference type="EMBL" id="JAGSSW010000011">
    <property type="protein sequence ID" value="MBR8464686.1"/>
    <property type="molecule type" value="Genomic_DNA"/>
</dbReference>
<evidence type="ECO:0008006" key="3">
    <source>
        <dbReference type="Google" id="ProtNLM"/>
    </source>
</evidence>
<gene>
    <name evidence="1" type="ORF">KDD93_08950</name>
</gene>
<evidence type="ECO:0000313" key="2">
    <source>
        <dbReference type="Proteomes" id="UP000682951"/>
    </source>
</evidence>
<organism evidence="1 2">
    <name type="scientific">Campylobacter anatolicus</name>
    <dbReference type="NCBI Taxonomy" id="2829105"/>
    <lineage>
        <taxon>Bacteria</taxon>
        <taxon>Pseudomonadati</taxon>
        <taxon>Campylobacterota</taxon>
        <taxon>Epsilonproteobacteria</taxon>
        <taxon>Campylobacterales</taxon>
        <taxon>Campylobacteraceae</taxon>
        <taxon>Campylobacter</taxon>
    </lineage>
</organism>
<accession>A0ABS5HKQ1</accession>